<gene>
    <name evidence="3" type="ORF">SOCE26_055540</name>
</gene>
<evidence type="ECO:0000313" key="4">
    <source>
        <dbReference type="Proteomes" id="UP000238348"/>
    </source>
</evidence>
<feature type="chain" id="PRO_5015005149" description="Secreted protein" evidence="2">
    <location>
        <begin position="30"/>
        <end position="587"/>
    </location>
</feature>
<protein>
    <recommendedName>
        <fullName evidence="5">Secreted protein</fullName>
    </recommendedName>
</protein>
<feature type="region of interest" description="Disordered" evidence="1">
    <location>
        <begin position="129"/>
        <end position="159"/>
    </location>
</feature>
<accession>A0A2L0EXQ8</accession>
<evidence type="ECO:0008006" key="5">
    <source>
        <dbReference type="Google" id="ProtNLM"/>
    </source>
</evidence>
<evidence type="ECO:0000256" key="1">
    <source>
        <dbReference type="SAM" id="MobiDB-lite"/>
    </source>
</evidence>
<keyword evidence="2" id="KW-0732">Signal</keyword>
<dbReference type="EMBL" id="CP012673">
    <property type="protein sequence ID" value="AUX44094.1"/>
    <property type="molecule type" value="Genomic_DNA"/>
</dbReference>
<feature type="compositionally biased region" description="Low complexity" evidence="1">
    <location>
        <begin position="133"/>
        <end position="146"/>
    </location>
</feature>
<sequence>MFFRRSRRARLAFALTSLFVLGAPAAAVAAGEKDAEAMKLHDQAMDEDYLSVEFDKAEKKLKDALKRCEKNACTKPVIGKLHIALGTVYGGGNKLDQAKAQFVLALQADPKAALIDALTTPELAQAFKDAQKEAQAGGKAGAEAAPGEGGGKPPARIAEGDVSHTPVAEQAVNTPVPVYIEIPEEIDASKATLRYKPFGSQKWKSLEMGRVGDGFGVEVPCEDVTTTGDIRYYIILRDEAGDPVGTAGSLKAPHRVPIRNEIETEPSLPGQEPPKRCAAKEDCPPGLPGCPEAGGKRGDKGWGASCDETTECQSGLVCLNGTCEQGAEGGEAGGAAAGKGNRNVIGLWGQLDLLLIRGTDYVCSGSDAAYACFYPGGEGKQFYGEPIDLPGTNGVKGGLGVAGARVMVSYDRQLFSNLPLLAGVRLGFAFGGSPTSEGAPTTWVGDDRSNPHLQALSFMPIHAELRATYFLLGDRIVEKGGFRPYVFLSPIGLAQVNASVPVDVCDRRNDEGGLQSGIGSNRCPADSRFVEDLDAYQITGLNFTGAGAGVIYGITPNLGVSAELKLMLMWPTLGLVVAPTIGPVFGF</sequence>
<organism evidence="3 4">
    <name type="scientific">Sorangium cellulosum</name>
    <name type="common">Polyangium cellulosum</name>
    <dbReference type="NCBI Taxonomy" id="56"/>
    <lineage>
        <taxon>Bacteria</taxon>
        <taxon>Pseudomonadati</taxon>
        <taxon>Myxococcota</taxon>
        <taxon>Polyangia</taxon>
        <taxon>Polyangiales</taxon>
        <taxon>Polyangiaceae</taxon>
        <taxon>Sorangium</taxon>
    </lineage>
</organism>
<evidence type="ECO:0000256" key="2">
    <source>
        <dbReference type="SAM" id="SignalP"/>
    </source>
</evidence>
<proteinExistence type="predicted"/>
<evidence type="ECO:0000313" key="3">
    <source>
        <dbReference type="EMBL" id="AUX44094.1"/>
    </source>
</evidence>
<reference evidence="3 4" key="1">
    <citation type="submission" date="2015-09" db="EMBL/GenBank/DDBJ databases">
        <title>Sorangium comparison.</title>
        <authorList>
            <person name="Zaburannyi N."/>
            <person name="Bunk B."/>
            <person name="Overmann J."/>
            <person name="Mueller R."/>
        </authorList>
    </citation>
    <scope>NUCLEOTIDE SEQUENCE [LARGE SCALE GENOMIC DNA]</scope>
    <source>
        <strain evidence="3 4">So ce26</strain>
    </source>
</reference>
<dbReference type="Proteomes" id="UP000238348">
    <property type="component" value="Chromosome"/>
</dbReference>
<dbReference type="AlphaFoldDB" id="A0A2L0EXQ8"/>
<dbReference type="OrthoDB" id="5486048at2"/>
<name>A0A2L0EXQ8_SORCE</name>
<feature type="signal peptide" evidence="2">
    <location>
        <begin position="1"/>
        <end position="29"/>
    </location>
</feature>